<evidence type="ECO:0000313" key="3">
    <source>
        <dbReference type="EMBL" id="SDK11633.1"/>
    </source>
</evidence>
<dbReference type="EMBL" id="FNFX01000001">
    <property type="protein sequence ID" value="SDK11633.1"/>
    <property type="molecule type" value="Genomic_DNA"/>
</dbReference>
<dbReference type="InterPro" id="IPR011250">
    <property type="entry name" value="OMP/PagP_B-barrel"/>
</dbReference>
<dbReference type="SUPFAM" id="SSF56925">
    <property type="entry name" value="OMPA-like"/>
    <property type="match status" value="1"/>
</dbReference>
<evidence type="ECO:0000256" key="2">
    <source>
        <dbReference type="SAM" id="SignalP"/>
    </source>
</evidence>
<dbReference type="InterPro" id="IPR005618">
    <property type="entry name" value="OMPW"/>
</dbReference>
<accession>A0A1G8Z9G6</accession>
<dbReference type="GO" id="GO:0055085">
    <property type="term" value="P:transmembrane transport"/>
    <property type="evidence" value="ECO:0007669"/>
    <property type="project" value="TreeGrafter"/>
</dbReference>
<gene>
    <name evidence="3" type="ORF">SAMN05192566_0166</name>
</gene>
<keyword evidence="4" id="KW-1185">Reference proteome</keyword>
<organism evidence="3 4">
    <name type="scientific">Methylophilus rhizosphaerae</name>
    <dbReference type="NCBI Taxonomy" id="492660"/>
    <lineage>
        <taxon>Bacteria</taxon>
        <taxon>Pseudomonadati</taxon>
        <taxon>Pseudomonadota</taxon>
        <taxon>Betaproteobacteria</taxon>
        <taxon>Nitrosomonadales</taxon>
        <taxon>Methylophilaceae</taxon>
        <taxon>Methylophilus</taxon>
    </lineage>
</organism>
<dbReference type="AlphaFoldDB" id="A0A1G8Z9G6"/>
<feature type="signal peptide" evidence="2">
    <location>
        <begin position="1"/>
        <end position="21"/>
    </location>
</feature>
<comment type="subcellular location">
    <subcellularLocation>
        <location evidence="1">Cell outer membrane</location>
    </subcellularLocation>
</comment>
<dbReference type="Proteomes" id="UP000198629">
    <property type="component" value="Unassembled WGS sequence"/>
</dbReference>
<dbReference type="PANTHER" id="PTHR36920">
    <property type="match status" value="1"/>
</dbReference>
<feature type="chain" id="PRO_5011466863" evidence="2">
    <location>
        <begin position="22"/>
        <end position="233"/>
    </location>
</feature>
<sequence>MKKTVISLMLAALLPAMHVQAEEGDWVVRLRATNISPNESSRLGSTVNKAVGAAVMTPGADLKVDSNTIPELDISYYWTKNIATELILALGTRHDVKISGDSAGVVGNQHLGSVNLLPPTLTAQWHFNPDQTFDPYVGAGINATFMLDRNLRFESGATAGEKIKIDRNSFGPALQAGIDVNLKDGWLLNADVKYVWMDTDVEMKSATTGNRWAKIDSLDINPWVISLGIGKRF</sequence>
<dbReference type="Gene3D" id="2.40.160.20">
    <property type="match status" value="1"/>
</dbReference>
<dbReference type="STRING" id="492660.SAMN05192566_0166"/>
<name>A0A1G8Z9G6_9PROT</name>
<dbReference type="Pfam" id="PF03922">
    <property type="entry name" value="OmpW"/>
    <property type="match status" value="1"/>
</dbReference>
<dbReference type="OrthoDB" id="9807574at2"/>
<dbReference type="PANTHER" id="PTHR36920:SF1">
    <property type="entry name" value="OUTER MEMBRANE PROTEIN W"/>
    <property type="match status" value="1"/>
</dbReference>
<keyword evidence="2" id="KW-0732">Signal</keyword>
<protein>
    <submittedName>
        <fullName evidence="3">Outer membrane protein</fullName>
    </submittedName>
</protein>
<reference evidence="4" key="1">
    <citation type="submission" date="2016-10" db="EMBL/GenBank/DDBJ databases">
        <authorList>
            <person name="Varghese N."/>
            <person name="Submissions S."/>
        </authorList>
    </citation>
    <scope>NUCLEOTIDE SEQUENCE [LARGE SCALE GENOMIC DNA]</scope>
    <source>
        <strain evidence="4">CBMB127</strain>
    </source>
</reference>
<dbReference type="GO" id="GO:0009279">
    <property type="term" value="C:cell outer membrane"/>
    <property type="evidence" value="ECO:0007669"/>
    <property type="project" value="UniProtKB-SubCell"/>
</dbReference>
<evidence type="ECO:0000313" key="4">
    <source>
        <dbReference type="Proteomes" id="UP000198629"/>
    </source>
</evidence>
<dbReference type="RefSeq" id="WP_091468361.1">
    <property type="nucleotide sequence ID" value="NZ_FNFX01000001.1"/>
</dbReference>
<evidence type="ECO:0000256" key="1">
    <source>
        <dbReference type="ARBA" id="ARBA00004442"/>
    </source>
</evidence>
<proteinExistence type="predicted"/>